<reference evidence="1" key="1">
    <citation type="submission" date="2024-12" db="EMBL/GenBank/DDBJ databases">
        <authorList>
            <person name="Wu N."/>
        </authorList>
    </citation>
    <scope>NUCLEOTIDE SEQUENCE</scope>
    <source>
        <strain evidence="1">P15</strain>
    </source>
</reference>
<name>A0ACC7P1W6_9BACL</name>
<evidence type="ECO:0000313" key="1">
    <source>
        <dbReference type="EMBL" id="MFM9330410.1"/>
    </source>
</evidence>
<dbReference type="EMBL" id="JBJURJ010000013">
    <property type="protein sequence ID" value="MFM9330410.1"/>
    <property type="molecule type" value="Genomic_DNA"/>
</dbReference>
<evidence type="ECO:0000313" key="2">
    <source>
        <dbReference type="Proteomes" id="UP001631969"/>
    </source>
</evidence>
<keyword evidence="2" id="KW-1185">Reference proteome</keyword>
<sequence>MMTSSSGDNPRRSSPSWLWAALAVYAALYVVLLLISNPAALGAATLIPPLLAYLACRFYSRFPPERRSCRLLLEAAFLFHLAGNLFAVAGAAFFPSGEAGSFAFTAVKLLIYLLPRLCFLLFLISYARRFMSGHTRMELLWDWITIFECVVGTVWFIYLQNNPFHISGFDVKAFIALVYTVLSLSVLSLILLVSLYADKKSRTAGLVLLLLGIGMWTSTDLIQTLHFRVFSGPLVDVIYKSGTLLMAAGILVYHRPIRQPASGSRWSWLMLGDRSLKAGILFAAYPVLVLFMKGVSTNVLLYFSIIIMSYFLVRLYAKQVRVTKRLLDTERQYTESLQLYLNVIEQSPLSILITDTDGNIEYTNPFFSKVTGYRKEEALGKNPRILRTGKTPADVYEDMWETILKGDIWKGEFVNRKKGGEEYEEAVIISPIKNAQDRITHFVGIKEDISEYKRIRKELSNQLYFINQLIDTLPNPLFYVDKEERFVGCNRAYEDAFRINRSQLRGLKLRDFAHVSAKSYEEFSCARQQVQDTGKPVSIMMKRIFADRLERDILYTVSTYRLSDGSTGGYLGIMTDISDLKQKEKELLNTNHFLDTIIDSLPLMLYVKNADTLSFDKVNRACSDFFGLTPQAMNGLTNLDIFPEDVAKALDETGGRVLREGKPVSEIEVVHTQDKGTRYIHATKLPMVDADGHQTYLLGISEDITELKLKEKQLEEALRLAEEATQAKSQFLANMSHEIRTPMNAIIGLAYLALRTELTGKQKDYVTKIHNAGKSLLGVLNDILDISKIESGKLQMEHVDFVLEDVISQTIGLVSQQAHDKGLELLSRLGPGIPRSLKGDPLRLGQILMNLLSNAVKFTREGQVELQIEMLSGYRDKLELKFSVSDTGIGMSEEARARMFQAFMQADNSTTRQYGGTGLGLAISKELVEMMGGSIWVESVEGEGSVFSFKAWFEVPETALIHSRIVPERLDGLRVLVVDDNMTAREILSEYLGQMRCRVETAESGEEALRAVALADADRPFDLILLDWKMEGICGLETSTLIRNDPSIRHQPAIILVTAFGEDSLKKQAEAAMVNDYLVKPVSESMLFDALVRIFAPPPALLEGRDSLAAGADLEGYVLLVEDHEINQQIAVELLTSRGLRVDVAGNGAIAVEKMKNQALSADPYHFILLDLQMPEMDGFEAARRIRAMGHTLPIIAMTARTLQEEQERCLAAGMNDHVAKPIDPDILFAAIRRIGLAALPEVAAAAGDIRAGDNGAPEPDRLGQWPPSIHGVDLEDGLRRVGHNLELYRRLLLSFADNQTDTAVPVRYALRQGDLETVQRLIHNLKGVTANLGIWVVSGLCERIEKKLSHDGEEQELNKEAEELEQLLRRIAFDIKELIPVEPEAKPEMKFRAEPTVQALQKLLGMLQDSDSEAVDYYEAIKHELATLLLPDEESHLGHCLKSYELEEAATVIEAVLARHPAMKERSHDCL</sequence>
<organism evidence="1 2">
    <name type="scientific">Paenibacillus mesotrionivorans</name>
    <dbReference type="NCBI Taxonomy" id="3160968"/>
    <lineage>
        <taxon>Bacteria</taxon>
        <taxon>Bacillati</taxon>
        <taxon>Bacillota</taxon>
        <taxon>Bacilli</taxon>
        <taxon>Bacillales</taxon>
        <taxon>Paenibacillaceae</taxon>
        <taxon>Paenibacillus</taxon>
    </lineage>
</organism>
<protein>
    <submittedName>
        <fullName evidence="1">Response regulator</fullName>
    </submittedName>
</protein>
<comment type="caution">
    <text evidence="1">The sequence shown here is derived from an EMBL/GenBank/DDBJ whole genome shotgun (WGS) entry which is preliminary data.</text>
</comment>
<gene>
    <name evidence="1" type="ORF">ACI1P1_19095</name>
</gene>
<proteinExistence type="predicted"/>
<dbReference type="Proteomes" id="UP001631969">
    <property type="component" value="Unassembled WGS sequence"/>
</dbReference>
<accession>A0ACC7P1W6</accession>